<dbReference type="PANTHER" id="PTHR30425">
    <property type="entry name" value="PHOSPHATE TRANSPORT SYSTEM PERMEASE PROTEIN PST"/>
    <property type="match status" value="1"/>
</dbReference>
<comment type="caution">
    <text evidence="12">The sequence shown here is derived from an EMBL/GenBank/DDBJ whole genome shotgun (WGS) entry which is preliminary data.</text>
</comment>
<keyword evidence="6 9" id="KW-0812">Transmembrane</keyword>
<dbReference type="NCBIfam" id="TIGR02138">
    <property type="entry name" value="phosphate_pstC"/>
    <property type="match status" value="1"/>
</dbReference>
<dbReference type="Pfam" id="PF00528">
    <property type="entry name" value="BPD_transp_1"/>
    <property type="match status" value="1"/>
</dbReference>
<feature type="domain" description="ABC transmembrane type-1" evidence="11">
    <location>
        <begin position="70"/>
        <end position="278"/>
    </location>
</feature>
<dbReference type="PROSITE" id="PS50928">
    <property type="entry name" value="ABC_TM1"/>
    <property type="match status" value="1"/>
</dbReference>
<dbReference type="SUPFAM" id="SSF161098">
    <property type="entry name" value="MetI-like"/>
    <property type="match status" value="1"/>
</dbReference>
<evidence type="ECO:0000313" key="13">
    <source>
        <dbReference type="Proteomes" id="UP001209854"/>
    </source>
</evidence>
<dbReference type="PANTHER" id="PTHR30425:SF1">
    <property type="entry name" value="PHOSPHATE TRANSPORT SYSTEM PERMEASE PROTEIN PSTC"/>
    <property type="match status" value="1"/>
</dbReference>
<keyword evidence="7 9" id="KW-1133">Transmembrane helix</keyword>
<keyword evidence="8 9" id="KW-0472">Membrane</keyword>
<sequence length="288" mass="30384">MTPNMRQVRIDKSFHSLFFLSALVSTFAVATIAIFIFIEGLPALQSVGVGNFVTGSSWNPPGYFGILPMISGSLLSTAGAIAIGVPMGLLTAVFLAEIAPERVAHTLRTAIELLAGIPSVIYGFFGLVVIVPLIEQVFNIPAGNTTLAGIIVLAIMILPTVITLSETSLRAVPHTYREGSLALGASQIFTIFKVIIPAARSGILTGVILGIARAIGETMAIIMVMGNAPMIAGLLEPSRTLTANIALEMSYASGLHANALYATGIVLFIFIMLLNSALLYLNRKKVSK</sequence>
<keyword evidence="5 10" id="KW-0592">Phosphate transport</keyword>
<reference evidence="12 13" key="1">
    <citation type="submission" date="2022-10" db="EMBL/GenBank/DDBJ databases">
        <title>High-quality genome sequences of two octocoral-associated bacteria, Endozoicomonas euniceicola EF212 and Endozoicomonas gorgoniicola PS125.</title>
        <authorList>
            <person name="Chiou Y.-J."/>
            <person name="Chen Y.-H."/>
        </authorList>
    </citation>
    <scope>NUCLEOTIDE SEQUENCE [LARGE SCALE GENOMIC DNA]</scope>
    <source>
        <strain evidence="12 13">PS125</strain>
    </source>
</reference>
<keyword evidence="3 9" id="KW-0813">Transport</keyword>
<evidence type="ECO:0000256" key="5">
    <source>
        <dbReference type="ARBA" id="ARBA00022592"/>
    </source>
</evidence>
<comment type="function">
    <text evidence="10">Part of the binding-protein-dependent transport system for phosphate; probably responsible for the translocation of the substrate across the membrane.</text>
</comment>
<dbReference type="InterPro" id="IPR000515">
    <property type="entry name" value="MetI-like"/>
</dbReference>
<evidence type="ECO:0000256" key="1">
    <source>
        <dbReference type="ARBA" id="ARBA00004651"/>
    </source>
</evidence>
<protein>
    <recommendedName>
        <fullName evidence="10">Phosphate transport system permease protein</fullName>
    </recommendedName>
</protein>
<keyword evidence="4" id="KW-1003">Cell membrane</keyword>
<feature type="transmembrane region" description="Helical" evidence="9">
    <location>
        <begin position="16"/>
        <end position="38"/>
    </location>
</feature>
<dbReference type="InterPro" id="IPR051124">
    <property type="entry name" value="Phosphate_Transport_Permease"/>
</dbReference>
<keyword evidence="13" id="KW-1185">Reference proteome</keyword>
<evidence type="ECO:0000256" key="6">
    <source>
        <dbReference type="ARBA" id="ARBA00022692"/>
    </source>
</evidence>
<evidence type="ECO:0000256" key="8">
    <source>
        <dbReference type="ARBA" id="ARBA00023136"/>
    </source>
</evidence>
<dbReference type="RefSeq" id="WP_262566379.1">
    <property type="nucleotide sequence ID" value="NZ_JAPFCC010000001.1"/>
</dbReference>
<evidence type="ECO:0000256" key="2">
    <source>
        <dbReference type="ARBA" id="ARBA00007069"/>
    </source>
</evidence>
<name>A0ABT3MPN0_9GAMM</name>
<evidence type="ECO:0000259" key="11">
    <source>
        <dbReference type="PROSITE" id="PS50928"/>
    </source>
</evidence>
<feature type="transmembrane region" description="Helical" evidence="9">
    <location>
        <begin position="66"/>
        <end position="99"/>
    </location>
</feature>
<evidence type="ECO:0000256" key="9">
    <source>
        <dbReference type="RuleBase" id="RU363032"/>
    </source>
</evidence>
<keyword evidence="10" id="KW-0997">Cell inner membrane</keyword>
<feature type="transmembrane region" description="Helical" evidence="9">
    <location>
        <begin position="203"/>
        <end position="225"/>
    </location>
</feature>
<dbReference type="InterPro" id="IPR011864">
    <property type="entry name" value="Phosphate_PstC"/>
</dbReference>
<dbReference type="Gene3D" id="1.10.3720.10">
    <property type="entry name" value="MetI-like"/>
    <property type="match status" value="1"/>
</dbReference>
<dbReference type="CDD" id="cd06261">
    <property type="entry name" value="TM_PBP2"/>
    <property type="match status" value="1"/>
</dbReference>
<feature type="transmembrane region" description="Helical" evidence="9">
    <location>
        <begin position="146"/>
        <end position="164"/>
    </location>
</feature>
<feature type="transmembrane region" description="Helical" evidence="9">
    <location>
        <begin position="111"/>
        <end position="134"/>
    </location>
</feature>
<evidence type="ECO:0000256" key="10">
    <source>
        <dbReference type="RuleBase" id="RU363054"/>
    </source>
</evidence>
<dbReference type="InterPro" id="IPR035906">
    <property type="entry name" value="MetI-like_sf"/>
</dbReference>
<comment type="similarity">
    <text evidence="2 10">Belongs to the binding-protein-dependent transport system permease family. CysTW subfamily.</text>
</comment>
<feature type="transmembrane region" description="Helical" evidence="9">
    <location>
        <begin position="259"/>
        <end position="281"/>
    </location>
</feature>
<gene>
    <name evidence="12" type="primary">pstC</name>
    <name evidence="12" type="ORF">NX722_01405</name>
</gene>
<proteinExistence type="inferred from homology"/>
<evidence type="ECO:0000256" key="3">
    <source>
        <dbReference type="ARBA" id="ARBA00022448"/>
    </source>
</evidence>
<organism evidence="12 13">
    <name type="scientific">Endozoicomonas gorgoniicola</name>
    <dbReference type="NCBI Taxonomy" id="1234144"/>
    <lineage>
        <taxon>Bacteria</taxon>
        <taxon>Pseudomonadati</taxon>
        <taxon>Pseudomonadota</taxon>
        <taxon>Gammaproteobacteria</taxon>
        <taxon>Oceanospirillales</taxon>
        <taxon>Endozoicomonadaceae</taxon>
        <taxon>Endozoicomonas</taxon>
    </lineage>
</organism>
<evidence type="ECO:0000256" key="7">
    <source>
        <dbReference type="ARBA" id="ARBA00022989"/>
    </source>
</evidence>
<evidence type="ECO:0000313" key="12">
    <source>
        <dbReference type="EMBL" id="MCW7551317.1"/>
    </source>
</evidence>
<dbReference type="EMBL" id="JAPFCC010000001">
    <property type="protein sequence ID" value="MCW7551317.1"/>
    <property type="molecule type" value="Genomic_DNA"/>
</dbReference>
<evidence type="ECO:0000256" key="4">
    <source>
        <dbReference type="ARBA" id="ARBA00022475"/>
    </source>
</evidence>
<comment type="subcellular location">
    <subcellularLocation>
        <location evidence="10">Cell inner membrane</location>
        <topology evidence="10">Multi-pass membrane protein</topology>
    </subcellularLocation>
    <subcellularLocation>
        <location evidence="1 9">Cell membrane</location>
        <topology evidence="1 9">Multi-pass membrane protein</topology>
    </subcellularLocation>
</comment>
<accession>A0ABT3MPN0</accession>
<dbReference type="Proteomes" id="UP001209854">
    <property type="component" value="Unassembled WGS sequence"/>
</dbReference>